<dbReference type="PANTHER" id="PTHR46206:SF7">
    <property type="entry name" value="P450, PUTATIVE (EUROFUNG)-RELATED"/>
    <property type="match status" value="1"/>
</dbReference>
<dbReference type="PROSITE" id="PS00086">
    <property type="entry name" value="CYTOCHROME_P450"/>
    <property type="match status" value="1"/>
</dbReference>
<proteinExistence type="inferred from homology"/>
<evidence type="ECO:0000256" key="5">
    <source>
        <dbReference type="ARBA" id="ARBA00023004"/>
    </source>
</evidence>
<dbReference type="PRINTS" id="PR00465">
    <property type="entry name" value="EP450IV"/>
</dbReference>
<keyword evidence="6 8" id="KW-0503">Monooxygenase</keyword>
<evidence type="ECO:0000256" key="3">
    <source>
        <dbReference type="ARBA" id="ARBA00022723"/>
    </source>
</evidence>
<keyword evidence="9" id="KW-0732">Signal</keyword>
<keyword evidence="11" id="KW-1185">Reference proteome</keyword>
<feature type="binding site" description="axial binding residue" evidence="7">
    <location>
        <position position="453"/>
    </location>
    <ligand>
        <name>heme</name>
        <dbReference type="ChEBI" id="CHEBI:30413"/>
    </ligand>
    <ligandPart>
        <name>Fe</name>
        <dbReference type="ChEBI" id="CHEBI:18248"/>
    </ligandPart>
</feature>
<dbReference type="GO" id="GO:0005506">
    <property type="term" value="F:iron ion binding"/>
    <property type="evidence" value="ECO:0007669"/>
    <property type="project" value="InterPro"/>
</dbReference>
<evidence type="ECO:0000256" key="7">
    <source>
        <dbReference type="PIRSR" id="PIRSR602403-1"/>
    </source>
</evidence>
<dbReference type="Pfam" id="PF00067">
    <property type="entry name" value="p450"/>
    <property type="match status" value="1"/>
</dbReference>
<gene>
    <name evidence="10" type="ORF">B0H63DRAFT_514262</name>
</gene>
<dbReference type="InterPro" id="IPR001128">
    <property type="entry name" value="Cyt_P450"/>
</dbReference>
<protein>
    <submittedName>
        <fullName evidence="10">Cytochrome P450</fullName>
    </submittedName>
</protein>
<evidence type="ECO:0000313" key="10">
    <source>
        <dbReference type="EMBL" id="KAK3370063.1"/>
    </source>
</evidence>
<dbReference type="AlphaFoldDB" id="A0AAE0N4P0"/>
<evidence type="ECO:0000256" key="9">
    <source>
        <dbReference type="SAM" id="SignalP"/>
    </source>
</evidence>
<accession>A0AAE0N4P0</accession>
<sequence length="514" mass="58813">MSSTLVFVTLGASAAVWLIFKRTKQPKLPPGIPYVEFEDGDNSNERYFLETRSVTTRGYNKYIKNGQPFSMHNAANTDLPLLVLPHKYLDEVKNAQDHQLNLPKVLDQRAGMDKIGGFLLTDETVSVVRTAMSRAITQLVPGMDEKCIMAYKEFMPPCPDWTPTNPFQLLLKVWTRMISHVMVGPQLSQSDEWLNEMMTFIPTVMAASFALRSYRKSMYWTAKYIQPEIKELYRLRGRVAKLLTPLLEERIAIRAKNRATSGKKKDLHADAVQWFVDEYDVKGLKPRADHLARDMLMLSLVSFLSTAATCLGIIYDMMDRPDSFKEICDEMTRVRKEHDGKVTRQSLAQLVVLDSFMKEGQRTNPINQISMDRLALQDYTFKDGLKIAAGVDVAFANELISEDPAHWGPDAAEFDPHRFLRKRQQQEGKLSQSFQVTSITDDMMPFGNGPHACPGRFLASDGMKMMIMNLIYRYEFKYPEGVTERPENNKGHHTMLPNMKMDMLFREKTTLGFS</sequence>
<dbReference type="GO" id="GO:0016705">
    <property type="term" value="F:oxidoreductase activity, acting on paired donors, with incorporation or reduction of molecular oxygen"/>
    <property type="evidence" value="ECO:0007669"/>
    <property type="project" value="InterPro"/>
</dbReference>
<evidence type="ECO:0000313" key="11">
    <source>
        <dbReference type="Proteomes" id="UP001285441"/>
    </source>
</evidence>
<dbReference type="SUPFAM" id="SSF48264">
    <property type="entry name" value="Cytochrome P450"/>
    <property type="match status" value="1"/>
</dbReference>
<organism evidence="10 11">
    <name type="scientific">Podospora didyma</name>
    <dbReference type="NCBI Taxonomy" id="330526"/>
    <lineage>
        <taxon>Eukaryota</taxon>
        <taxon>Fungi</taxon>
        <taxon>Dikarya</taxon>
        <taxon>Ascomycota</taxon>
        <taxon>Pezizomycotina</taxon>
        <taxon>Sordariomycetes</taxon>
        <taxon>Sordariomycetidae</taxon>
        <taxon>Sordariales</taxon>
        <taxon>Podosporaceae</taxon>
        <taxon>Podospora</taxon>
    </lineage>
</organism>
<dbReference type="InterPro" id="IPR036396">
    <property type="entry name" value="Cyt_P450_sf"/>
</dbReference>
<dbReference type="GO" id="GO:0020037">
    <property type="term" value="F:heme binding"/>
    <property type="evidence" value="ECO:0007669"/>
    <property type="project" value="InterPro"/>
</dbReference>
<evidence type="ECO:0000256" key="6">
    <source>
        <dbReference type="ARBA" id="ARBA00023033"/>
    </source>
</evidence>
<dbReference type="InterPro" id="IPR017972">
    <property type="entry name" value="Cyt_P450_CS"/>
</dbReference>
<dbReference type="EMBL" id="JAULSW010000009">
    <property type="protein sequence ID" value="KAK3370063.1"/>
    <property type="molecule type" value="Genomic_DNA"/>
</dbReference>
<dbReference type="CDD" id="cd11041">
    <property type="entry name" value="CYP503A1-like"/>
    <property type="match status" value="1"/>
</dbReference>
<comment type="caution">
    <text evidence="10">The sequence shown here is derived from an EMBL/GenBank/DDBJ whole genome shotgun (WGS) entry which is preliminary data.</text>
</comment>
<dbReference type="InterPro" id="IPR002403">
    <property type="entry name" value="Cyt_P450_E_grp-IV"/>
</dbReference>
<evidence type="ECO:0000256" key="1">
    <source>
        <dbReference type="ARBA" id="ARBA00001971"/>
    </source>
</evidence>
<evidence type="ECO:0000256" key="2">
    <source>
        <dbReference type="ARBA" id="ARBA00010617"/>
    </source>
</evidence>
<comment type="cofactor">
    <cofactor evidence="1 7">
        <name>heme</name>
        <dbReference type="ChEBI" id="CHEBI:30413"/>
    </cofactor>
</comment>
<keyword evidence="4 8" id="KW-0560">Oxidoreductase</keyword>
<name>A0AAE0N4P0_9PEZI</name>
<evidence type="ECO:0000256" key="8">
    <source>
        <dbReference type="RuleBase" id="RU000461"/>
    </source>
</evidence>
<reference evidence="10" key="1">
    <citation type="journal article" date="2023" name="Mol. Phylogenet. Evol.">
        <title>Genome-scale phylogeny and comparative genomics of the fungal order Sordariales.</title>
        <authorList>
            <person name="Hensen N."/>
            <person name="Bonometti L."/>
            <person name="Westerberg I."/>
            <person name="Brannstrom I.O."/>
            <person name="Guillou S."/>
            <person name="Cros-Aarteil S."/>
            <person name="Calhoun S."/>
            <person name="Haridas S."/>
            <person name="Kuo A."/>
            <person name="Mondo S."/>
            <person name="Pangilinan J."/>
            <person name="Riley R."/>
            <person name="LaButti K."/>
            <person name="Andreopoulos B."/>
            <person name="Lipzen A."/>
            <person name="Chen C."/>
            <person name="Yan M."/>
            <person name="Daum C."/>
            <person name="Ng V."/>
            <person name="Clum A."/>
            <person name="Steindorff A."/>
            <person name="Ohm R.A."/>
            <person name="Martin F."/>
            <person name="Silar P."/>
            <person name="Natvig D.O."/>
            <person name="Lalanne C."/>
            <person name="Gautier V."/>
            <person name="Ament-Velasquez S.L."/>
            <person name="Kruys A."/>
            <person name="Hutchinson M.I."/>
            <person name="Powell A.J."/>
            <person name="Barry K."/>
            <person name="Miller A.N."/>
            <person name="Grigoriev I.V."/>
            <person name="Debuchy R."/>
            <person name="Gladieux P."/>
            <person name="Hiltunen Thoren M."/>
            <person name="Johannesson H."/>
        </authorList>
    </citation>
    <scope>NUCLEOTIDE SEQUENCE</scope>
    <source>
        <strain evidence="10">CBS 232.78</strain>
    </source>
</reference>
<dbReference type="Gene3D" id="1.10.630.10">
    <property type="entry name" value="Cytochrome P450"/>
    <property type="match status" value="1"/>
</dbReference>
<evidence type="ECO:0000256" key="4">
    <source>
        <dbReference type="ARBA" id="ARBA00023002"/>
    </source>
</evidence>
<keyword evidence="5 7" id="KW-0408">Iron</keyword>
<dbReference type="GO" id="GO:0004497">
    <property type="term" value="F:monooxygenase activity"/>
    <property type="evidence" value="ECO:0007669"/>
    <property type="project" value="UniProtKB-KW"/>
</dbReference>
<reference evidence="10" key="2">
    <citation type="submission" date="2023-06" db="EMBL/GenBank/DDBJ databases">
        <authorList>
            <consortium name="Lawrence Berkeley National Laboratory"/>
            <person name="Haridas S."/>
            <person name="Hensen N."/>
            <person name="Bonometti L."/>
            <person name="Westerberg I."/>
            <person name="Brannstrom I.O."/>
            <person name="Guillou S."/>
            <person name="Cros-Aarteil S."/>
            <person name="Calhoun S."/>
            <person name="Kuo A."/>
            <person name="Mondo S."/>
            <person name="Pangilinan J."/>
            <person name="Riley R."/>
            <person name="LaButti K."/>
            <person name="Andreopoulos B."/>
            <person name="Lipzen A."/>
            <person name="Chen C."/>
            <person name="Yanf M."/>
            <person name="Daum C."/>
            <person name="Ng V."/>
            <person name="Clum A."/>
            <person name="Steindorff A."/>
            <person name="Ohm R."/>
            <person name="Martin F."/>
            <person name="Silar P."/>
            <person name="Natvig D."/>
            <person name="Lalanne C."/>
            <person name="Gautier V."/>
            <person name="Ament-velasquez S.L."/>
            <person name="Kruys A."/>
            <person name="Hutchinson M.I."/>
            <person name="Powell A.J."/>
            <person name="Barry K."/>
            <person name="Miller A.N."/>
            <person name="Grigoriev I.V."/>
            <person name="Debuchy R."/>
            <person name="Gladieux P."/>
            <person name="Thoren M.H."/>
            <person name="Johannesson H."/>
        </authorList>
    </citation>
    <scope>NUCLEOTIDE SEQUENCE</scope>
    <source>
        <strain evidence="10">CBS 232.78</strain>
    </source>
</reference>
<keyword evidence="7 8" id="KW-0349">Heme</keyword>
<feature type="signal peptide" evidence="9">
    <location>
        <begin position="1"/>
        <end position="15"/>
    </location>
</feature>
<feature type="chain" id="PRO_5042217499" evidence="9">
    <location>
        <begin position="16"/>
        <end position="514"/>
    </location>
</feature>
<dbReference type="PANTHER" id="PTHR46206">
    <property type="entry name" value="CYTOCHROME P450"/>
    <property type="match status" value="1"/>
</dbReference>
<dbReference type="Proteomes" id="UP001285441">
    <property type="component" value="Unassembled WGS sequence"/>
</dbReference>
<keyword evidence="3 7" id="KW-0479">Metal-binding</keyword>
<comment type="similarity">
    <text evidence="2 8">Belongs to the cytochrome P450 family.</text>
</comment>